<feature type="compositionally biased region" description="Polar residues" evidence="3">
    <location>
        <begin position="70"/>
        <end position="96"/>
    </location>
</feature>
<evidence type="ECO:0000256" key="2">
    <source>
        <dbReference type="PIRSR" id="PIRSR605754-1"/>
    </source>
</evidence>
<reference evidence="6" key="1">
    <citation type="journal article" date="2006" name="J. Bacteriol.">
        <title>Pathogenomic sequence analysis of Bacillus cereus and Bacillus thuringiensis isolates closely related to Bacillus anthracis.</title>
        <authorList>
            <person name="Han C.S."/>
            <person name="Xie G."/>
            <person name="Challacombe J.F."/>
            <person name="Altherr M.R."/>
            <person name="Bhotika S.S."/>
            <person name="Brown N."/>
            <person name="Bruce D."/>
            <person name="Campbell C.S."/>
            <person name="Campbell M.L."/>
            <person name="Chen J."/>
            <person name="Chertkov O."/>
            <person name="Cleland C."/>
            <person name="Dimitrijevic M."/>
            <person name="Doggett N.A."/>
            <person name="Fawcett J.J."/>
            <person name="Glavina T."/>
            <person name="Goodwin L.A."/>
            <person name="Green L.D."/>
            <person name="Hill K.K."/>
            <person name="Hitchcock P."/>
            <person name="Jackson P.J."/>
            <person name="Keim P."/>
            <person name="Kewalramani A.R."/>
            <person name="Longmire J."/>
            <person name="Lucas S."/>
            <person name="Malfatti S."/>
            <person name="McMurry K."/>
            <person name="Meincke L.J."/>
            <person name="Misra M."/>
            <person name="Moseman B.L."/>
            <person name="Mundt M."/>
            <person name="Munk A.C."/>
            <person name="Okinaka R.T."/>
            <person name="Parson-Quintana B."/>
            <person name="Reilly L.P."/>
            <person name="Richardson P."/>
            <person name="Robinson D.L."/>
            <person name="Rubin E."/>
            <person name="Saunders E."/>
            <person name="Tapia R."/>
            <person name="Tesmer J.G."/>
            <person name="Thayer N."/>
            <person name="Thompson L.S."/>
            <person name="Tice H."/>
            <person name="Ticknor L.O."/>
            <person name="Wills P.L."/>
            <person name="Brettin T.S."/>
            <person name="Gilna P."/>
        </authorList>
    </citation>
    <scope>NUCLEOTIDE SEQUENCE [LARGE SCALE GENOMIC DNA]</scope>
    <source>
        <strain evidence="6">ZK / E33L</strain>
        <plasmid evidence="6">pE33L466</plasmid>
    </source>
</reference>
<dbReference type="Proteomes" id="UP000002612">
    <property type="component" value="Plasmid pE33L466"/>
</dbReference>
<evidence type="ECO:0000256" key="3">
    <source>
        <dbReference type="SAM" id="MobiDB-lite"/>
    </source>
</evidence>
<feature type="active site" description="Acyl-thioester intermediate" evidence="2">
    <location>
        <position position="213"/>
    </location>
</feature>
<dbReference type="MEROPS" id="C60.005"/>
<dbReference type="CDD" id="cd05828">
    <property type="entry name" value="Sortase_D_1"/>
    <property type="match status" value="1"/>
</dbReference>
<evidence type="ECO:0000256" key="1">
    <source>
        <dbReference type="ARBA" id="ARBA00022801"/>
    </source>
</evidence>
<dbReference type="InterPro" id="IPR023365">
    <property type="entry name" value="Sortase_dom-sf"/>
</dbReference>
<organism evidence="5 6">
    <name type="scientific">Bacillus cereus (strain ZK / E33L)</name>
    <dbReference type="NCBI Taxonomy" id="288681"/>
    <lineage>
        <taxon>Bacteria</taxon>
        <taxon>Bacillati</taxon>
        <taxon>Bacillota</taxon>
        <taxon>Bacilli</taxon>
        <taxon>Bacillales</taxon>
        <taxon>Bacillaceae</taxon>
        <taxon>Bacillus</taxon>
        <taxon>Bacillus cereus group</taxon>
    </lineage>
</organism>
<geneLocation type="plasmid" evidence="5 6">
    <name>pE33L466</name>
</geneLocation>
<proteinExistence type="predicted"/>
<dbReference type="KEGG" id="bcz:pE33L466_0157"/>
<dbReference type="InterPro" id="IPR005754">
    <property type="entry name" value="Sortase"/>
</dbReference>
<dbReference type="GO" id="GO:0016787">
    <property type="term" value="F:hydrolase activity"/>
    <property type="evidence" value="ECO:0007669"/>
    <property type="project" value="UniProtKB-KW"/>
</dbReference>
<dbReference type="EMBL" id="CP000040">
    <property type="protein sequence ID" value="AAY60317.1"/>
    <property type="molecule type" value="Genomic_DNA"/>
</dbReference>
<feature type="active site" description="Proton donor/acceptor" evidence="2">
    <location>
        <position position="156"/>
    </location>
</feature>
<dbReference type="NCBIfam" id="TIGR01076">
    <property type="entry name" value="sortase_fam"/>
    <property type="match status" value="1"/>
</dbReference>
<dbReference type="Pfam" id="PF04203">
    <property type="entry name" value="Sortase"/>
    <property type="match status" value="1"/>
</dbReference>
<keyword evidence="4" id="KW-0472">Membrane</keyword>
<feature type="region of interest" description="Disordered" evidence="3">
    <location>
        <begin position="50"/>
        <end position="96"/>
    </location>
</feature>
<feature type="transmembrane region" description="Helical" evidence="4">
    <location>
        <begin position="7"/>
        <end position="27"/>
    </location>
</feature>
<name>Q4V1U0_BACCZ</name>
<evidence type="ECO:0000256" key="4">
    <source>
        <dbReference type="SAM" id="Phobius"/>
    </source>
</evidence>
<dbReference type="NCBIfam" id="NF033746">
    <property type="entry name" value="class_D_sortase"/>
    <property type="match status" value="1"/>
</dbReference>
<dbReference type="InterPro" id="IPR053525">
    <property type="entry name" value="Sortase_D"/>
</dbReference>
<dbReference type="SUPFAM" id="SSF63817">
    <property type="entry name" value="Sortase"/>
    <property type="match status" value="1"/>
</dbReference>
<sequence>MINLKKLNWLGVLLITIGSFVFVYYFVDWYDARKTVEALTSTEIQQYQNIQPTTKDGKDVNNESNKEQSQHTLPNQESNLTNTSEPIQESQKQIPASQVQHQMGEQIAYMVIPKIKQKYQVYWGADAKTLKKGVGMFVSDITTTPSGNGHTVLSGHRDTVFTNLGDLQENDYILVEYDKRVYIYQIQKHWITDANDRTVIVAKDKPTLTLTTCYPFNYIGDAPERYIIEASLVAIN</sequence>
<evidence type="ECO:0000313" key="5">
    <source>
        <dbReference type="EMBL" id="AAY60317.1"/>
    </source>
</evidence>
<dbReference type="InterPro" id="IPR041999">
    <property type="entry name" value="Sortase_D_1"/>
</dbReference>
<dbReference type="AlphaFoldDB" id="Q4V1U0"/>
<keyword evidence="1" id="KW-0378">Hydrolase</keyword>
<keyword evidence="4" id="KW-0812">Transmembrane</keyword>
<feature type="compositionally biased region" description="Basic and acidic residues" evidence="3">
    <location>
        <begin position="55"/>
        <end position="69"/>
    </location>
</feature>
<evidence type="ECO:0000313" key="6">
    <source>
        <dbReference type="Proteomes" id="UP000002612"/>
    </source>
</evidence>
<protein>
    <submittedName>
        <fullName evidence="5">Fimbria-associated protein</fullName>
    </submittedName>
</protein>
<gene>
    <name evidence="5" type="ordered locus">pE33L466_0157</name>
</gene>
<keyword evidence="5" id="KW-0614">Plasmid</keyword>
<dbReference type="Gene3D" id="2.40.260.10">
    <property type="entry name" value="Sortase"/>
    <property type="match status" value="1"/>
</dbReference>
<keyword evidence="4" id="KW-1133">Transmembrane helix</keyword>
<accession>Q4V1U0</accession>